<keyword evidence="3" id="KW-0804">Transcription</keyword>
<dbReference type="GO" id="GO:0006355">
    <property type="term" value="P:regulation of DNA-templated transcription"/>
    <property type="evidence" value="ECO:0007669"/>
    <property type="project" value="UniProtKB-ARBA"/>
</dbReference>
<dbReference type="STRING" id="254406.SAMN04488042_11154"/>
<dbReference type="InterPro" id="IPR019887">
    <property type="entry name" value="Tscrpt_reg_AsnC/Lrp_C"/>
</dbReference>
<feature type="domain" description="HTH asnC-type" evidence="4">
    <location>
        <begin position="4"/>
        <end position="65"/>
    </location>
</feature>
<dbReference type="InterPro" id="IPR036388">
    <property type="entry name" value="WH-like_DNA-bd_sf"/>
</dbReference>
<dbReference type="PROSITE" id="PS50956">
    <property type="entry name" value="HTH_ASNC_2"/>
    <property type="match status" value="1"/>
</dbReference>
<dbReference type="InterPro" id="IPR011991">
    <property type="entry name" value="ArsR-like_HTH"/>
</dbReference>
<dbReference type="GO" id="GO:0043200">
    <property type="term" value="P:response to amino acid"/>
    <property type="evidence" value="ECO:0007669"/>
    <property type="project" value="TreeGrafter"/>
</dbReference>
<keyword evidence="1" id="KW-0805">Transcription regulation</keyword>
<evidence type="ECO:0000256" key="3">
    <source>
        <dbReference type="ARBA" id="ARBA00023163"/>
    </source>
</evidence>
<organism evidence="5 6">
    <name type="scientific">Shimia aestuarii</name>
    <dbReference type="NCBI Taxonomy" id="254406"/>
    <lineage>
        <taxon>Bacteria</taxon>
        <taxon>Pseudomonadati</taxon>
        <taxon>Pseudomonadota</taxon>
        <taxon>Alphaproteobacteria</taxon>
        <taxon>Rhodobacterales</taxon>
        <taxon>Roseobacteraceae</taxon>
    </lineage>
</organism>
<accession>A0A1I4SKT8</accession>
<dbReference type="PANTHER" id="PTHR30154:SF34">
    <property type="entry name" value="TRANSCRIPTIONAL REGULATOR AZLB"/>
    <property type="match status" value="1"/>
</dbReference>
<dbReference type="PRINTS" id="PR00033">
    <property type="entry name" value="HTHASNC"/>
</dbReference>
<dbReference type="EMBL" id="FOTQ01000011">
    <property type="protein sequence ID" value="SFM64970.1"/>
    <property type="molecule type" value="Genomic_DNA"/>
</dbReference>
<sequence length="153" mass="17193">MLKIDETDMRILRAMQADGSKTVTEIAEQVGISQSPCSRRIIQLQEAGIIRGKTVDLDRRRLGFNALVVARVKLNKHDRAGLEAFRRAIRAIPEIQYAVLLLGSFDYHLHIVVRDIDHYHALVQDKLVSLPGVQEMESSVVLDVVKKTTALPI</sequence>
<dbReference type="Proteomes" id="UP000199144">
    <property type="component" value="Unassembled WGS sequence"/>
</dbReference>
<keyword evidence="2" id="KW-0238">DNA-binding</keyword>
<evidence type="ECO:0000313" key="5">
    <source>
        <dbReference type="EMBL" id="SFM64970.1"/>
    </source>
</evidence>
<dbReference type="Pfam" id="PF13412">
    <property type="entry name" value="HTH_24"/>
    <property type="match status" value="1"/>
</dbReference>
<evidence type="ECO:0000256" key="1">
    <source>
        <dbReference type="ARBA" id="ARBA00023015"/>
    </source>
</evidence>
<dbReference type="InterPro" id="IPR019888">
    <property type="entry name" value="Tscrpt_reg_AsnC-like"/>
</dbReference>
<name>A0A1I4SKT8_9RHOB</name>
<evidence type="ECO:0000313" key="6">
    <source>
        <dbReference type="Proteomes" id="UP000199144"/>
    </source>
</evidence>
<proteinExistence type="predicted"/>
<gene>
    <name evidence="5" type="ORF">SAMN04488042_11154</name>
</gene>
<evidence type="ECO:0000256" key="2">
    <source>
        <dbReference type="ARBA" id="ARBA00023125"/>
    </source>
</evidence>
<protein>
    <submittedName>
        <fullName evidence="5">Transcriptional regulator, AsnC family</fullName>
    </submittedName>
</protein>
<dbReference type="InterPro" id="IPR000485">
    <property type="entry name" value="AsnC-type_HTH_dom"/>
</dbReference>
<dbReference type="CDD" id="cd00090">
    <property type="entry name" value="HTH_ARSR"/>
    <property type="match status" value="1"/>
</dbReference>
<dbReference type="PANTHER" id="PTHR30154">
    <property type="entry name" value="LEUCINE-RESPONSIVE REGULATORY PROTEIN"/>
    <property type="match status" value="1"/>
</dbReference>
<dbReference type="Pfam" id="PF01037">
    <property type="entry name" value="AsnC_trans_reg"/>
    <property type="match status" value="1"/>
</dbReference>
<keyword evidence="6" id="KW-1185">Reference proteome</keyword>
<dbReference type="SMART" id="SM00344">
    <property type="entry name" value="HTH_ASNC"/>
    <property type="match status" value="1"/>
</dbReference>
<dbReference type="Gene3D" id="3.30.70.920">
    <property type="match status" value="1"/>
</dbReference>
<dbReference type="InterPro" id="IPR036390">
    <property type="entry name" value="WH_DNA-bd_sf"/>
</dbReference>
<dbReference type="OrthoDB" id="9803143at2"/>
<dbReference type="Gene3D" id="1.10.10.10">
    <property type="entry name" value="Winged helix-like DNA-binding domain superfamily/Winged helix DNA-binding domain"/>
    <property type="match status" value="1"/>
</dbReference>
<reference evidence="5 6" key="1">
    <citation type="submission" date="2016-10" db="EMBL/GenBank/DDBJ databases">
        <authorList>
            <person name="de Groot N.N."/>
        </authorList>
    </citation>
    <scope>NUCLEOTIDE SEQUENCE [LARGE SCALE GENOMIC DNA]</scope>
    <source>
        <strain evidence="5 6">DSM 15283</strain>
    </source>
</reference>
<dbReference type="InterPro" id="IPR011008">
    <property type="entry name" value="Dimeric_a/b-barrel"/>
</dbReference>
<dbReference type="InterPro" id="IPR019885">
    <property type="entry name" value="Tscrpt_reg_HTH_AsnC-type_CS"/>
</dbReference>
<dbReference type="SUPFAM" id="SSF54909">
    <property type="entry name" value="Dimeric alpha+beta barrel"/>
    <property type="match status" value="1"/>
</dbReference>
<evidence type="ECO:0000259" key="4">
    <source>
        <dbReference type="PROSITE" id="PS50956"/>
    </source>
</evidence>
<dbReference type="AlphaFoldDB" id="A0A1I4SKT8"/>
<dbReference type="GO" id="GO:0005829">
    <property type="term" value="C:cytosol"/>
    <property type="evidence" value="ECO:0007669"/>
    <property type="project" value="TreeGrafter"/>
</dbReference>
<dbReference type="GO" id="GO:0043565">
    <property type="term" value="F:sequence-specific DNA binding"/>
    <property type="evidence" value="ECO:0007669"/>
    <property type="project" value="InterPro"/>
</dbReference>
<dbReference type="RefSeq" id="WP_093096326.1">
    <property type="nucleotide sequence ID" value="NZ_FOTQ01000011.1"/>
</dbReference>
<dbReference type="PROSITE" id="PS00519">
    <property type="entry name" value="HTH_ASNC_1"/>
    <property type="match status" value="1"/>
</dbReference>
<dbReference type="SUPFAM" id="SSF46785">
    <property type="entry name" value="Winged helix' DNA-binding domain"/>
    <property type="match status" value="1"/>
</dbReference>